<accession>G0P9K7</accession>
<dbReference type="STRING" id="135651.G0P9K7"/>
<dbReference type="AlphaFoldDB" id="G0P9K7"/>
<name>G0P9K7_CAEBE</name>
<dbReference type="InParanoid" id="G0P9K7"/>
<organism evidence="2">
    <name type="scientific">Caenorhabditis brenneri</name>
    <name type="common">Nematode worm</name>
    <dbReference type="NCBI Taxonomy" id="135651"/>
    <lineage>
        <taxon>Eukaryota</taxon>
        <taxon>Metazoa</taxon>
        <taxon>Ecdysozoa</taxon>
        <taxon>Nematoda</taxon>
        <taxon>Chromadorea</taxon>
        <taxon>Rhabditida</taxon>
        <taxon>Rhabditina</taxon>
        <taxon>Rhabditomorpha</taxon>
        <taxon>Rhabditoidea</taxon>
        <taxon>Rhabditidae</taxon>
        <taxon>Peloderinae</taxon>
        <taxon>Caenorhabditis</taxon>
    </lineage>
</organism>
<evidence type="ECO:0000313" key="2">
    <source>
        <dbReference type="Proteomes" id="UP000008068"/>
    </source>
</evidence>
<sequence length="93" mass="10905">MFQRWFRDNNMDERTVGHISASSSRASLKVQLENGYPRTCDYYTVNTAYARNSLWKVFVMLISKHISDDVTRHNHFPTLPHRLQDVIVKKPPA</sequence>
<dbReference type="OrthoDB" id="10259024at2759"/>
<proteinExistence type="predicted"/>
<gene>
    <name evidence="1" type="ORF">CAEBREN_29387</name>
</gene>
<dbReference type="Proteomes" id="UP000008068">
    <property type="component" value="Unassembled WGS sequence"/>
</dbReference>
<dbReference type="EMBL" id="GL380153">
    <property type="protein sequence ID" value="EGT48537.1"/>
    <property type="molecule type" value="Genomic_DNA"/>
</dbReference>
<keyword evidence="2" id="KW-1185">Reference proteome</keyword>
<protein>
    <submittedName>
        <fullName evidence="1">Uncharacterized protein</fullName>
    </submittedName>
</protein>
<dbReference type="HOGENOM" id="CLU_2401600_0_0_1"/>
<reference evidence="2" key="1">
    <citation type="submission" date="2011-07" db="EMBL/GenBank/DDBJ databases">
        <authorList>
            <consortium name="Caenorhabditis brenneri Sequencing and Analysis Consortium"/>
            <person name="Wilson R.K."/>
        </authorList>
    </citation>
    <scope>NUCLEOTIDE SEQUENCE [LARGE SCALE GENOMIC DNA]</scope>
    <source>
        <strain evidence="2">PB2801</strain>
    </source>
</reference>
<evidence type="ECO:0000313" key="1">
    <source>
        <dbReference type="EMBL" id="EGT48537.1"/>
    </source>
</evidence>